<name>A0ACB8H9Z4_PSICU</name>
<dbReference type="Proteomes" id="UP000664032">
    <property type="component" value="Unassembled WGS sequence"/>
</dbReference>
<evidence type="ECO:0000313" key="2">
    <source>
        <dbReference type="Proteomes" id="UP000664032"/>
    </source>
</evidence>
<accession>A0ACB8H9Z4</accession>
<gene>
    <name evidence="1" type="ORF">JR316_0004126</name>
</gene>
<proteinExistence type="predicted"/>
<evidence type="ECO:0000313" key="1">
    <source>
        <dbReference type="EMBL" id="KAH9484644.1"/>
    </source>
</evidence>
<reference evidence="1" key="1">
    <citation type="submission" date="2021-10" db="EMBL/GenBank/DDBJ databases">
        <title>Psilocybe cubensis genome.</title>
        <authorList>
            <person name="Mckernan K.J."/>
            <person name="Crawford S."/>
            <person name="Trippe A."/>
            <person name="Kane L.T."/>
            <person name="Mclaughlin S."/>
        </authorList>
    </citation>
    <scope>NUCLEOTIDE SEQUENCE</scope>
    <source>
        <strain evidence="1">MGC-MH-2018</strain>
    </source>
</reference>
<organism evidence="1 2">
    <name type="scientific">Psilocybe cubensis</name>
    <name type="common">Psychedelic mushroom</name>
    <name type="synonym">Stropharia cubensis</name>
    <dbReference type="NCBI Taxonomy" id="181762"/>
    <lineage>
        <taxon>Eukaryota</taxon>
        <taxon>Fungi</taxon>
        <taxon>Dikarya</taxon>
        <taxon>Basidiomycota</taxon>
        <taxon>Agaricomycotina</taxon>
        <taxon>Agaricomycetes</taxon>
        <taxon>Agaricomycetidae</taxon>
        <taxon>Agaricales</taxon>
        <taxon>Agaricineae</taxon>
        <taxon>Strophariaceae</taxon>
        <taxon>Psilocybe</taxon>
    </lineage>
</organism>
<keyword evidence="2" id="KW-1185">Reference proteome</keyword>
<protein>
    <submittedName>
        <fullName evidence="1">Terpene cyclase aneC</fullName>
    </submittedName>
</protein>
<comment type="caution">
    <text evidence="1">The sequence shown here is derived from an EMBL/GenBank/DDBJ whole genome shotgun (WGS) entry which is preliminary data.</text>
</comment>
<dbReference type="EMBL" id="JAFIQS020000003">
    <property type="protein sequence ID" value="KAH9484644.1"/>
    <property type="molecule type" value="Genomic_DNA"/>
</dbReference>
<sequence length="353" mass="40067">MAGCPDLSETQRREILAPCNTSSGEPLTSFPRLLINNSAKMTENSIKLHPAAAGFPWHSTIPVLRQNKHWKSVISMTTKLLNLFAEDDFAHAILHRGSRLHAKIAKQEIHGVNHNWSRFSLYMWPAADKRRLELMSATMAFIFIIDGSQSNFLQDVWEMQDEETNRIIQSECISLLRPPDSEMGSSERKKKVTPLQTMITQVIQGLHEEDSKGGNGGKDIIKWLIEYFNHPPPDKEYSTLSEFLNYRIDDAAAQYVFACAKFSLNSSVQIDSPGIKRFNRLALEQICYANDLGSYEKEKEAYDRGHALYFINTVDVVKRLFKLPDDATAKSATLALQKQTEMEMGRELNLAIV</sequence>